<dbReference type="EMBL" id="JADOUF010000001">
    <property type="protein sequence ID" value="MBG6141327.1"/>
    <property type="molecule type" value="Genomic_DNA"/>
</dbReference>
<gene>
    <name evidence="2" type="ORF">IW245_007521</name>
</gene>
<dbReference type="Pfam" id="PF11706">
    <property type="entry name" value="zf-CGNR"/>
    <property type="match status" value="1"/>
</dbReference>
<accession>A0A8J7KU08</accession>
<dbReference type="Proteomes" id="UP000622552">
    <property type="component" value="Unassembled WGS sequence"/>
</dbReference>
<dbReference type="Gene3D" id="1.10.3300.10">
    <property type="entry name" value="Jann2411-like domain"/>
    <property type="match status" value="1"/>
</dbReference>
<dbReference type="SUPFAM" id="SSF160904">
    <property type="entry name" value="Jann2411-like"/>
    <property type="match status" value="1"/>
</dbReference>
<evidence type="ECO:0000313" key="3">
    <source>
        <dbReference type="Proteomes" id="UP000622552"/>
    </source>
</evidence>
<organism evidence="2 3">
    <name type="scientific">Longispora fulva</name>
    <dbReference type="NCBI Taxonomy" id="619741"/>
    <lineage>
        <taxon>Bacteria</taxon>
        <taxon>Bacillati</taxon>
        <taxon>Actinomycetota</taxon>
        <taxon>Actinomycetes</taxon>
        <taxon>Micromonosporales</taxon>
        <taxon>Micromonosporaceae</taxon>
        <taxon>Longispora</taxon>
    </lineage>
</organism>
<sequence length="168" mass="18006">MRYEDYIANLARLAVELANGDGPTAFSDEMFGQHRVDRPTPDELAALLAELRPALDAVADGGPLAPVNAMLERHPPRLHISDHDGLGDPHLHHAYDGEPALDWLARGCGAALAHIACGVPEVVLGRCGARGCPNFFVDASRNHSRRFCGNTCASRTTVAAHRSRAKGN</sequence>
<dbReference type="InterPro" id="IPR023286">
    <property type="entry name" value="ABATE_dom_sf"/>
</dbReference>
<keyword evidence="3" id="KW-1185">Reference proteome</keyword>
<protein>
    <recommendedName>
        <fullName evidence="1">Zinc finger CGNR domain-containing protein</fullName>
    </recommendedName>
</protein>
<reference evidence="2" key="1">
    <citation type="submission" date="2020-11" db="EMBL/GenBank/DDBJ databases">
        <title>Sequencing the genomes of 1000 actinobacteria strains.</title>
        <authorList>
            <person name="Klenk H.-P."/>
        </authorList>
    </citation>
    <scope>NUCLEOTIDE SEQUENCE</scope>
    <source>
        <strain evidence="2">DSM 45356</strain>
    </source>
</reference>
<dbReference type="InterPro" id="IPR021005">
    <property type="entry name" value="Znf_CGNR"/>
</dbReference>
<name>A0A8J7KU08_9ACTN</name>
<dbReference type="RefSeq" id="WP_197007763.1">
    <property type="nucleotide sequence ID" value="NZ_BONS01000014.1"/>
</dbReference>
<dbReference type="PANTHER" id="PTHR35525:SF3">
    <property type="entry name" value="BLL6575 PROTEIN"/>
    <property type="match status" value="1"/>
</dbReference>
<comment type="caution">
    <text evidence="2">The sequence shown here is derived from an EMBL/GenBank/DDBJ whole genome shotgun (WGS) entry which is preliminary data.</text>
</comment>
<evidence type="ECO:0000313" key="2">
    <source>
        <dbReference type="EMBL" id="MBG6141327.1"/>
    </source>
</evidence>
<feature type="domain" description="Zinc finger CGNR" evidence="1">
    <location>
        <begin position="124"/>
        <end position="164"/>
    </location>
</feature>
<dbReference type="AlphaFoldDB" id="A0A8J7KU08"/>
<dbReference type="PANTHER" id="PTHR35525">
    <property type="entry name" value="BLL6575 PROTEIN"/>
    <property type="match status" value="1"/>
</dbReference>
<dbReference type="InterPro" id="IPR010852">
    <property type="entry name" value="ABATE"/>
</dbReference>
<evidence type="ECO:0000259" key="1">
    <source>
        <dbReference type="Pfam" id="PF11706"/>
    </source>
</evidence>
<proteinExistence type="predicted"/>